<accession>A0A6J4PJ37</accession>
<organism evidence="1">
    <name type="scientific">uncultured Rubrobacteraceae bacterium</name>
    <dbReference type="NCBI Taxonomy" id="349277"/>
    <lineage>
        <taxon>Bacteria</taxon>
        <taxon>Bacillati</taxon>
        <taxon>Actinomycetota</taxon>
        <taxon>Rubrobacteria</taxon>
        <taxon>Rubrobacterales</taxon>
        <taxon>Rubrobacteraceae</taxon>
        <taxon>environmental samples</taxon>
    </lineage>
</organism>
<gene>
    <name evidence="1" type="ORF">AVDCRST_MAG55-1650</name>
</gene>
<sequence>MGHEVFAERAGRRLEAAADRLEGEARDLGVHGGASGTRAGAGELGVAALLVRGEAEVR</sequence>
<name>A0A6J4PJ37_9ACTN</name>
<dbReference type="EMBL" id="CADCUZ010000071">
    <property type="protein sequence ID" value="CAA9416012.1"/>
    <property type="molecule type" value="Genomic_DNA"/>
</dbReference>
<reference evidence="1" key="1">
    <citation type="submission" date="2020-02" db="EMBL/GenBank/DDBJ databases">
        <authorList>
            <person name="Meier V. D."/>
        </authorList>
    </citation>
    <scope>NUCLEOTIDE SEQUENCE</scope>
    <source>
        <strain evidence="1">AVDCRST_MAG55</strain>
    </source>
</reference>
<dbReference type="AlphaFoldDB" id="A0A6J4PJ37"/>
<protein>
    <submittedName>
        <fullName evidence="1">Uncharacterized protein</fullName>
    </submittedName>
</protein>
<evidence type="ECO:0000313" key="1">
    <source>
        <dbReference type="EMBL" id="CAA9416012.1"/>
    </source>
</evidence>
<proteinExistence type="predicted"/>